<dbReference type="Pfam" id="PF12767">
    <property type="entry name" value="SAGA-Tad1"/>
    <property type="match status" value="1"/>
</dbReference>
<dbReference type="OrthoDB" id="10264870at2759"/>
<dbReference type="CDD" id="cd22933">
    <property type="entry name" value="HFD_HFI1"/>
    <property type="match status" value="1"/>
</dbReference>
<evidence type="ECO:0000313" key="2">
    <source>
        <dbReference type="EMBL" id="GER42148.1"/>
    </source>
</evidence>
<keyword evidence="3" id="KW-1185">Reference proteome</keyword>
<feature type="compositionally biased region" description="Low complexity" evidence="1">
    <location>
        <begin position="148"/>
        <end position="162"/>
    </location>
</feature>
<dbReference type="PANTHER" id="PTHR21277:SF44">
    <property type="entry name" value="TRANSCRIPTIONAL REGULATOR OF RNA POLII, SAGA, SUBUNIT"/>
    <property type="match status" value="1"/>
</dbReference>
<proteinExistence type="predicted"/>
<feature type="region of interest" description="Disordered" evidence="1">
    <location>
        <begin position="148"/>
        <end position="167"/>
    </location>
</feature>
<dbReference type="GO" id="GO:0003713">
    <property type="term" value="F:transcription coactivator activity"/>
    <property type="evidence" value="ECO:0007669"/>
    <property type="project" value="TreeGrafter"/>
</dbReference>
<organism evidence="2 3">
    <name type="scientific">Striga asiatica</name>
    <name type="common">Asiatic witchweed</name>
    <name type="synonym">Buchnera asiatica</name>
    <dbReference type="NCBI Taxonomy" id="4170"/>
    <lineage>
        <taxon>Eukaryota</taxon>
        <taxon>Viridiplantae</taxon>
        <taxon>Streptophyta</taxon>
        <taxon>Embryophyta</taxon>
        <taxon>Tracheophyta</taxon>
        <taxon>Spermatophyta</taxon>
        <taxon>Magnoliopsida</taxon>
        <taxon>eudicotyledons</taxon>
        <taxon>Gunneridae</taxon>
        <taxon>Pentapetalae</taxon>
        <taxon>asterids</taxon>
        <taxon>lamiids</taxon>
        <taxon>Lamiales</taxon>
        <taxon>Orobanchaceae</taxon>
        <taxon>Buchnereae</taxon>
        <taxon>Striga</taxon>
    </lineage>
</organism>
<evidence type="ECO:0000256" key="1">
    <source>
        <dbReference type="SAM" id="MobiDB-lite"/>
    </source>
</evidence>
<name>A0A5A7QAZ9_STRAF</name>
<dbReference type="EMBL" id="BKCP01006294">
    <property type="protein sequence ID" value="GER42148.1"/>
    <property type="molecule type" value="Genomic_DNA"/>
</dbReference>
<feature type="compositionally biased region" description="Basic and acidic residues" evidence="1">
    <location>
        <begin position="119"/>
        <end position="129"/>
    </location>
</feature>
<dbReference type="InterPro" id="IPR024738">
    <property type="entry name" value="Hfi1/Tada1"/>
</dbReference>
<gene>
    <name evidence="2" type="ORF">STAS_18913</name>
</gene>
<dbReference type="Proteomes" id="UP000325081">
    <property type="component" value="Unassembled WGS sequence"/>
</dbReference>
<reference evidence="3" key="1">
    <citation type="journal article" date="2019" name="Curr. Biol.">
        <title>Genome Sequence of Striga asiatica Provides Insight into the Evolution of Plant Parasitism.</title>
        <authorList>
            <person name="Yoshida S."/>
            <person name="Kim S."/>
            <person name="Wafula E.K."/>
            <person name="Tanskanen J."/>
            <person name="Kim Y.M."/>
            <person name="Honaas L."/>
            <person name="Yang Z."/>
            <person name="Spallek T."/>
            <person name="Conn C.E."/>
            <person name="Ichihashi Y."/>
            <person name="Cheong K."/>
            <person name="Cui S."/>
            <person name="Der J.P."/>
            <person name="Gundlach H."/>
            <person name="Jiao Y."/>
            <person name="Hori C."/>
            <person name="Ishida J.K."/>
            <person name="Kasahara H."/>
            <person name="Kiba T."/>
            <person name="Kim M.S."/>
            <person name="Koo N."/>
            <person name="Laohavisit A."/>
            <person name="Lee Y.H."/>
            <person name="Lumba S."/>
            <person name="McCourt P."/>
            <person name="Mortimer J.C."/>
            <person name="Mutuku J.M."/>
            <person name="Nomura T."/>
            <person name="Sasaki-Sekimoto Y."/>
            <person name="Seto Y."/>
            <person name="Wang Y."/>
            <person name="Wakatake T."/>
            <person name="Sakakibara H."/>
            <person name="Demura T."/>
            <person name="Yamaguchi S."/>
            <person name="Yoneyama K."/>
            <person name="Manabe R.I."/>
            <person name="Nelson D.C."/>
            <person name="Schulman A.H."/>
            <person name="Timko M.P."/>
            <person name="dePamphilis C.W."/>
            <person name="Choi D."/>
            <person name="Shirasu K."/>
        </authorList>
    </citation>
    <scope>NUCLEOTIDE SEQUENCE [LARGE SCALE GENOMIC DNA]</scope>
    <source>
        <strain evidence="3">cv. UVA1</strain>
    </source>
</reference>
<protein>
    <submittedName>
        <fullName evidence="2">Transcriptional adapter 1</fullName>
    </submittedName>
</protein>
<dbReference type="PANTHER" id="PTHR21277">
    <property type="entry name" value="TRANSCRIPTIONAL ADAPTER 1"/>
    <property type="match status" value="1"/>
</dbReference>
<dbReference type="GO" id="GO:0006357">
    <property type="term" value="P:regulation of transcription by RNA polymerase II"/>
    <property type="evidence" value="ECO:0007669"/>
    <property type="project" value="TreeGrafter"/>
</dbReference>
<dbReference type="AlphaFoldDB" id="A0A5A7QAZ9"/>
<dbReference type="GO" id="GO:0000124">
    <property type="term" value="C:SAGA complex"/>
    <property type="evidence" value="ECO:0007669"/>
    <property type="project" value="TreeGrafter"/>
</dbReference>
<feature type="region of interest" description="Disordered" evidence="1">
    <location>
        <begin position="111"/>
        <end position="141"/>
    </location>
</feature>
<evidence type="ECO:0000313" key="3">
    <source>
        <dbReference type="Proteomes" id="UP000325081"/>
    </source>
</evidence>
<sequence length="339" mass="38493">MVSNHHFTRIDTIELKELIIRKIGPQRAEKYFDQLNRFFAMKLSKPEFDRNCIRVIGRENLPLHNNLIRSILQNACQSKVPPPQKPRKKPENLGVKIVNGYQRNCLQSLQSPRKCRSPVSRDRKLRDRPSPLGPLGKSPSLTCEETFTRTQEQQQQSTNELQSIGSRPMVIEEGEEVEQLNESLDFRSWGPVTAPIGVSVNSGGGPHRKDISCGGCTFDDDLRENCENIGFLPDTKSLRSRLLKKLALEGFGVSLECADLLNNGLDAFLKRMIKPCAEIACSQGQYSHSKNFNNQMVGRPSQQKTVSMLDFRVAMESNPRVLGEDWPLQLERIWHYSSC</sequence>
<comment type="caution">
    <text evidence="2">The sequence shown here is derived from an EMBL/GenBank/DDBJ whole genome shotgun (WGS) entry which is preliminary data.</text>
</comment>
<accession>A0A5A7QAZ9</accession>